<feature type="transmembrane region" description="Helical" evidence="2">
    <location>
        <begin position="297"/>
        <end position="315"/>
    </location>
</feature>
<organism evidence="4 5">
    <name type="scientific">Trebonia kvetii</name>
    <dbReference type="NCBI Taxonomy" id="2480626"/>
    <lineage>
        <taxon>Bacteria</taxon>
        <taxon>Bacillati</taxon>
        <taxon>Actinomycetota</taxon>
        <taxon>Actinomycetes</taxon>
        <taxon>Streptosporangiales</taxon>
        <taxon>Treboniaceae</taxon>
        <taxon>Trebonia</taxon>
    </lineage>
</organism>
<evidence type="ECO:0000259" key="3">
    <source>
        <dbReference type="Pfam" id="PF00892"/>
    </source>
</evidence>
<feature type="transmembrane region" description="Helical" evidence="2">
    <location>
        <begin position="271"/>
        <end position="291"/>
    </location>
</feature>
<comment type="similarity">
    <text evidence="1">Belongs to the EamA transporter family.</text>
</comment>
<dbReference type="PANTHER" id="PTHR22911">
    <property type="entry name" value="ACYL-MALONYL CONDENSING ENZYME-RELATED"/>
    <property type="match status" value="1"/>
</dbReference>
<evidence type="ECO:0000313" key="4">
    <source>
        <dbReference type="EMBL" id="TVZ03694.1"/>
    </source>
</evidence>
<name>A0A6P2BXA4_9ACTN</name>
<feature type="transmembrane region" description="Helical" evidence="2">
    <location>
        <begin position="86"/>
        <end position="104"/>
    </location>
</feature>
<feature type="transmembrane region" description="Helical" evidence="2">
    <location>
        <begin position="53"/>
        <end position="74"/>
    </location>
</feature>
<dbReference type="AlphaFoldDB" id="A0A6P2BXA4"/>
<dbReference type="GO" id="GO:0016020">
    <property type="term" value="C:membrane"/>
    <property type="evidence" value="ECO:0007669"/>
    <property type="project" value="InterPro"/>
</dbReference>
<dbReference type="InterPro" id="IPR037185">
    <property type="entry name" value="EmrE-like"/>
</dbReference>
<dbReference type="Proteomes" id="UP000460272">
    <property type="component" value="Unassembled WGS sequence"/>
</dbReference>
<dbReference type="SUPFAM" id="SSF103481">
    <property type="entry name" value="Multidrug resistance efflux transporter EmrE"/>
    <property type="match status" value="2"/>
</dbReference>
<dbReference type="PANTHER" id="PTHR22911:SF79">
    <property type="entry name" value="MOBA-LIKE NTP TRANSFERASE DOMAIN-CONTAINING PROTEIN"/>
    <property type="match status" value="1"/>
</dbReference>
<feature type="transmembrane region" description="Helical" evidence="2">
    <location>
        <begin position="163"/>
        <end position="184"/>
    </location>
</feature>
<proteinExistence type="inferred from homology"/>
<accession>A0A6P2BXA4</accession>
<keyword evidence="2" id="KW-0812">Transmembrane</keyword>
<feature type="transmembrane region" description="Helical" evidence="2">
    <location>
        <begin position="110"/>
        <end position="130"/>
    </location>
</feature>
<dbReference type="OrthoDB" id="154915at2"/>
<protein>
    <submittedName>
        <fullName evidence="4">DMT family transporter</fullName>
    </submittedName>
</protein>
<evidence type="ECO:0000256" key="1">
    <source>
        <dbReference type="ARBA" id="ARBA00007362"/>
    </source>
</evidence>
<evidence type="ECO:0000313" key="5">
    <source>
        <dbReference type="Proteomes" id="UP000460272"/>
    </source>
</evidence>
<dbReference type="EMBL" id="RPFW01000004">
    <property type="protein sequence ID" value="TVZ03694.1"/>
    <property type="molecule type" value="Genomic_DNA"/>
</dbReference>
<feature type="transmembrane region" description="Helical" evidence="2">
    <location>
        <begin position="196"/>
        <end position="219"/>
    </location>
</feature>
<dbReference type="Pfam" id="PF00892">
    <property type="entry name" value="EamA"/>
    <property type="match status" value="2"/>
</dbReference>
<feature type="transmembrane region" description="Helical" evidence="2">
    <location>
        <begin position="21"/>
        <end position="47"/>
    </location>
</feature>
<feature type="transmembrane region" description="Helical" evidence="2">
    <location>
        <begin position="139"/>
        <end position="157"/>
    </location>
</feature>
<feature type="domain" description="EamA" evidence="3">
    <location>
        <begin position="21"/>
        <end position="155"/>
    </location>
</feature>
<keyword evidence="2" id="KW-1133">Transmembrane helix</keyword>
<feature type="domain" description="EamA" evidence="3">
    <location>
        <begin position="166"/>
        <end position="313"/>
    </location>
</feature>
<keyword evidence="5" id="KW-1185">Reference proteome</keyword>
<evidence type="ECO:0000256" key="2">
    <source>
        <dbReference type="SAM" id="Phobius"/>
    </source>
</evidence>
<sequence>MVPAAGTASTARAGRAGQGAGLALGLLSAMCFGTSGTSAAALIAAGWSPAGAVLARVCVAALALTVPAIIALRGRWGLLRRSAGQVVIYGLVGVAACQFCYFNAIARMDVGIAILLEYLGIVLIVGWLWVRHGQRPRPLTVLGGIAALGGLALMLDLSGSGGVSLAGVAWALAAAVAMAVYFFQSASTSAADGSDALPPVALTWGGMVTGAAALALLGAARLTPLSFSAADVTLLNARVSWVVPVLALGVIAAAIAYVTGIGAARRLGAKLGSFVALAEVLFAAGFAWLLLHQVPTGMQFLGGLLILAGVVAVRLDEA</sequence>
<dbReference type="InterPro" id="IPR000620">
    <property type="entry name" value="EamA_dom"/>
</dbReference>
<keyword evidence="2" id="KW-0472">Membrane</keyword>
<reference evidence="4 5" key="1">
    <citation type="submission" date="2018-11" db="EMBL/GenBank/DDBJ databases">
        <title>Trebonia kvetii gen.nov., sp.nov., a novel acidophilic actinobacterium, and proposal of the new actinobacterial family Treboniaceae fam. nov.</title>
        <authorList>
            <person name="Rapoport D."/>
            <person name="Sagova-Mareckova M."/>
            <person name="Sedlacek I."/>
            <person name="Provaznik J."/>
            <person name="Kralova S."/>
            <person name="Pavlinic D."/>
            <person name="Benes V."/>
            <person name="Kopecky J."/>
        </authorList>
    </citation>
    <scope>NUCLEOTIDE SEQUENCE [LARGE SCALE GENOMIC DNA]</scope>
    <source>
        <strain evidence="4 5">15Tr583</strain>
    </source>
</reference>
<feature type="transmembrane region" description="Helical" evidence="2">
    <location>
        <begin position="239"/>
        <end position="259"/>
    </location>
</feature>
<gene>
    <name evidence="4" type="ORF">EAS64_23095</name>
</gene>
<comment type="caution">
    <text evidence="4">The sequence shown here is derived from an EMBL/GenBank/DDBJ whole genome shotgun (WGS) entry which is preliminary data.</text>
</comment>